<dbReference type="SMART" id="SM00981">
    <property type="entry name" value="THUMP"/>
    <property type="match status" value="1"/>
</dbReference>
<comment type="subcellular location">
    <subcellularLocation>
        <location evidence="1">Cytoplasm</location>
    </subcellularLocation>
</comment>
<dbReference type="Pfam" id="PF02926">
    <property type="entry name" value="THUMP"/>
    <property type="match status" value="1"/>
</dbReference>
<dbReference type="GO" id="GO:0043527">
    <property type="term" value="C:tRNA methyltransferase complex"/>
    <property type="evidence" value="ECO:0007669"/>
    <property type="project" value="UniProtKB-ARBA"/>
</dbReference>
<dbReference type="GO" id="GO:0003723">
    <property type="term" value="F:RNA binding"/>
    <property type="evidence" value="ECO:0007669"/>
    <property type="project" value="UniProtKB-UniRule"/>
</dbReference>
<dbReference type="PhylomeDB" id="A7S7Y0"/>
<feature type="domain" description="THUMP" evidence="5">
    <location>
        <begin position="81"/>
        <end position="185"/>
    </location>
</feature>
<protein>
    <recommendedName>
        <fullName evidence="5">THUMP domain-containing protein</fullName>
    </recommendedName>
</protein>
<evidence type="ECO:0000313" key="6">
    <source>
        <dbReference type="EMBL" id="EDO40153.1"/>
    </source>
</evidence>
<reference evidence="6 7" key="1">
    <citation type="journal article" date="2007" name="Science">
        <title>Sea anemone genome reveals ancestral eumetazoan gene repertoire and genomic organization.</title>
        <authorList>
            <person name="Putnam N.H."/>
            <person name="Srivastava M."/>
            <person name="Hellsten U."/>
            <person name="Dirks B."/>
            <person name="Chapman J."/>
            <person name="Salamov A."/>
            <person name="Terry A."/>
            <person name="Shapiro H."/>
            <person name="Lindquist E."/>
            <person name="Kapitonov V.V."/>
            <person name="Jurka J."/>
            <person name="Genikhovich G."/>
            <person name="Grigoriev I.V."/>
            <person name="Lucas S.M."/>
            <person name="Steele R.E."/>
            <person name="Finnerty J.R."/>
            <person name="Technau U."/>
            <person name="Martindale M.Q."/>
            <person name="Rokhsar D.S."/>
        </authorList>
    </citation>
    <scope>NUCLEOTIDE SEQUENCE [LARGE SCALE GENOMIC DNA]</scope>
    <source>
        <strain evidence="7">CH2 X CH6</strain>
    </source>
</reference>
<dbReference type="PANTHER" id="PTHR14911">
    <property type="entry name" value="THUMP DOMAIN-CONTAINING"/>
    <property type="match status" value="1"/>
</dbReference>
<dbReference type="Pfam" id="PF01170">
    <property type="entry name" value="UPF0020"/>
    <property type="match status" value="1"/>
</dbReference>
<dbReference type="AlphaFoldDB" id="A7S7Y0"/>
<dbReference type="EMBL" id="DS469595">
    <property type="protein sequence ID" value="EDO40153.1"/>
    <property type="molecule type" value="Genomic_DNA"/>
</dbReference>
<dbReference type="Proteomes" id="UP000001593">
    <property type="component" value="Unassembled WGS sequence"/>
</dbReference>
<sequence>MCELCATVITGLESVAVLECQEKLDFKPVRERGRIYFDISLDSLETAKNLRSIERLFVVVDRIEDFGSTKENSDVLQKFYDLAKQLHWKSALETWKAFTGYQGPVTKTDDDVAKQLSAEEIKSLPSFRVTCSRSGNNHDFKSSDAAAQLGGGLNDLFHWPVNLSNADIEIILNVVDDRVVVGVALTRETQGRRNIEHFGPTTLKSSLAYCLLKLADIKTGDVVCDPMCGGGSIPIEALLNWPLCVHICGDHHELAPSRTLANLSALTSKQNRKLPLDIYQWDVCNLPFKTNSMDVIVTDLPFGKKSGSKQNNWSLYPQALDELARVCPPKTGRAVILTHDKKALAKTLQRMQKWWKVKLTLWVNMGGLQSGVYSLLRTTNSK</sequence>
<dbReference type="STRING" id="45351.A7S7Y0"/>
<dbReference type="PANTHER" id="PTHR14911:SF13">
    <property type="entry name" value="TRNA (GUANINE(6)-N2)-METHYLTRANSFERASE THUMP3"/>
    <property type="match status" value="1"/>
</dbReference>
<dbReference type="GO" id="GO:0005737">
    <property type="term" value="C:cytoplasm"/>
    <property type="evidence" value="ECO:0007669"/>
    <property type="project" value="UniProtKB-SubCell"/>
</dbReference>
<evidence type="ECO:0000259" key="5">
    <source>
        <dbReference type="PROSITE" id="PS51165"/>
    </source>
</evidence>
<keyword evidence="2" id="KW-0808">Transferase</keyword>
<keyword evidence="7" id="KW-1185">Reference proteome</keyword>
<name>A7S7Y0_NEMVE</name>
<dbReference type="GO" id="GO:0030488">
    <property type="term" value="P:tRNA methylation"/>
    <property type="evidence" value="ECO:0000318"/>
    <property type="project" value="GO_Central"/>
</dbReference>
<dbReference type="HOGENOM" id="CLU_045692_0_0_1"/>
<keyword evidence="4" id="KW-0694">RNA-binding</keyword>
<dbReference type="FunFam" id="3.40.50.150:FF:000073">
    <property type="entry name" value="THUMP domain containing 3"/>
    <property type="match status" value="1"/>
</dbReference>
<evidence type="ECO:0000256" key="1">
    <source>
        <dbReference type="ARBA" id="ARBA00004496"/>
    </source>
</evidence>
<dbReference type="OrthoDB" id="47730at2759"/>
<dbReference type="eggNOG" id="ENOG502QSE5">
    <property type="taxonomic scope" value="Eukaryota"/>
</dbReference>
<dbReference type="InterPro" id="IPR000241">
    <property type="entry name" value="RlmKL-like_Mtase"/>
</dbReference>
<dbReference type="SUPFAM" id="SSF143437">
    <property type="entry name" value="THUMP domain-like"/>
    <property type="match status" value="1"/>
</dbReference>
<keyword evidence="2" id="KW-0489">Methyltransferase</keyword>
<dbReference type="KEGG" id="nve:5511883"/>
<dbReference type="FunFam" id="3.30.2130.30:FF:000017">
    <property type="entry name" value="Predicted protein"/>
    <property type="match status" value="1"/>
</dbReference>
<dbReference type="FunCoup" id="A7S7Y0">
    <property type="interactions" value="305"/>
</dbReference>
<dbReference type="InterPro" id="IPR029063">
    <property type="entry name" value="SAM-dependent_MTases_sf"/>
</dbReference>
<evidence type="ECO:0000256" key="3">
    <source>
        <dbReference type="ARBA" id="ARBA00022694"/>
    </source>
</evidence>
<dbReference type="OMA" id="PIDAIQW"/>
<proteinExistence type="predicted"/>
<dbReference type="InParanoid" id="A7S7Y0"/>
<dbReference type="Gene3D" id="3.30.2130.30">
    <property type="match status" value="1"/>
</dbReference>
<evidence type="ECO:0000256" key="2">
    <source>
        <dbReference type="ARBA" id="ARBA00022603"/>
    </source>
</evidence>
<dbReference type="Gene3D" id="3.40.50.150">
    <property type="entry name" value="Vaccinia Virus protein VP39"/>
    <property type="match status" value="1"/>
</dbReference>
<dbReference type="GO" id="GO:0016423">
    <property type="term" value="F:tRNA (guanine) methyltransferase activity"/>
    <property type="evidence" value="ECO:0000318"/>
    <property type="project" value="GO_Central"/>
</dbReference>
<evidence type="ECO:0000256" key="4">
    <source>
        <dbReference type="PROSITE-ProRule" id="PRU00529"/>
    </source>
</evidence>
<dbReference type="SUPFAM" id="SSF53335">
    <property type="entry name" value="S-adenosyl-L-methionine-dependent methyltransferases"/>
    <property type="match status" value="1"/>
</dbReference>
<accession>A7S7Y0</accession>
<organism evidence="6 7">
    <name type="scientific">Nematostella vectensis</name>
    <name type="common">Starlet sea anemone</name>
    <dbReference type="NCBI Taxonomy" id="45351"/>
    <lineage>
        <taxon>Eukaryota</taxon>
        <taxon>Metazoa</taxon>
        <taxon>Cnidaria</taxon>
        <taxon>Anthozoa</taxon>
        <taxon>Hexacorallia</taxon>
        <taxon>Actiniaria</taxon>
        <taxon>Edwardsiidae</taxon>
        <taxon>Nematostella</taxon>
    </lineage>
</organism>
<dbReference type="PROSITE" id="PS51165">
    <property type="entry name" value="THUMP"/>
    <property type="match status" value="1"/>
</dbReference>
<dbReference type="InterPro" id="IPR004114">
    <property type="entry name" value="THUMP_dom"/>
</dbReference>
<evidence type="ECO:0000313" key="7">
    <source>
        <dbReference type="Proteomes" id="UP000001593"/>
    </source>
</evidence>
<gene>
    <name evidence="6" type="ORF">NEMVEDRAFT_v1g167545</name>
</gene>
<dbReference type="CDD" id="cd11715">
    <property type="entry name" value="THUMP_AdoMetMT"/>
    <property type="match status" value="1"/>
</dbReference>
<keyword evidence="3" id="KW-0819">tRNA processing</keyword>